<protein>
    <submittedName>
        <fullName evidence="1">Uncharacterized protein</fullName>
    </submittedName>
</protein>
<organism evidence="1 2">
    <name type="scientific">Trichonephila clavata</name>
    <name type="common">Joro spider</name>
    <name type="synonym">Nephila clavata</name>
    <dbReference type="NCBI Taxonomy" id="2740835"/>
    <lineage>
        <taxon>Eukaryota</taxon>
        <taxon>Metazoa</taxon>
        <taxon>Ecdysozoa</taxon>
        <taxon>Arthropoda</taxon>
        <taxon>Chelicerata</taxon>
        <taxon>Arachnida</taxon>
        <taxon>Araneae</taxon>
        <taxon>Araneomorphae</taxon>
        <taxon>Entelegynae</taxon>
        <taxon>Araneoidea</taxon>
        <taxon>Nephilidae</taxon>
        <taxon>Trichonephila</taxon>
    </lineage>
</organism>
<name>A0A8X6GU65_TRICU</name>
<accession>A0A8X6GU65</accession>
<comment type="caution">
    <text evidence="1">The sequence shown here is derived from an EMBL/GenBank/DDBJ whole genome shotgun (WGS) entry which is preliminary data.</text>
</comment>
<dbReference type="AlphaFoldDB" id="A0A8X6GU65"/>
<evidence type="ECO:0000313" key="1">
    <source>
        <dbReference type="EMBL" id="GFR11401.1"/>
    </source>
</evidence>
<evidence type="ECO:0000313" key="2">
    <source>
        <dbReference type="Proteomes" id="UP000887116"/>
    </source>
</evidence>
<dbReference type="Proteomes" id="UP000887116">
    <property type="component" value="Unassembled WGS sequence"/>
</dbReference>
<dbReference type="EMBL" id="BMAO01036538">
    <property type="protein sequence ID" value="GFR11401.1"/>
    <property type="molecule type" value="Genomic_DNA"/>
</dbReference>
<proteinExistence type="predicted"/>
<keyword evidence="2" id="KW-1185">Reference proteome</keyword>
<reference evidence="1" key="1">
    <citation type="submission" date="2020-07" db="EMBL/GenBank/DDBJ databases">
        <title>Multicomponent nature underlies the extraordinary mechanical properties of spider dragline silk.</title>
        <authorList>
            <person name="Kono N."/>
            <person name="Nakamura H."/>
            <person name="Mori M."/>
            <person name="Yoshida Y."/>
            <person name="Ohtoshi R."/>
            <person name="Malay A.D."/>
            <person name="Moran D.A.P."/>
            <person name="Tomita M."/>
            <person name="Numata K."/>
            <person name="Arakawa K."/>
        </authorList>
    </citation>
    <scope>NUCLEOTIDE SEQUENCE</scope>
</reference>
<sequence>MIQNAAKEKNTHPVKISDKCKLIVLDFCQIPFQIFIHLRKEFLKLINAKGSTKGLVAACQSAMLRTIWIIEMLMPQVRLWNLSPAEFHSMLNIH</sequence>
<gene>
    <name evidence="1" type="ORF">TNCT_172841</name>
</gene>